<organism evidence="3 5">
    <name type="scientific">Candidatus Segetimicrobium genomatis</name>
    <dbReference type="NCBI Taxonomy" id="2569760"/>
    <lineage>
        <taxon>Bacteria</taxon>
        <taxon>Bacillati</taxon>
        <taxon>Candidatus Sysuimicrobiota</taxon>
        <taxon>Candidatus Sysuimicrobiia</taxon>
        <taxon>Candidatus Sysuimicrobiales</taxon>
        <taxon>Candidatus Segetimicrobiaceae</taxon>
        <taxon>Candidatus Segetimicrobium</taxon>
    </lineage>
</organism>
<dbReference type="CDD" id="cd02440">
    <property type="entry name" value="AdoMet_MTases"/>
    <property type="match status" value="1"/>
</dbReference>
<evidence type="ECO:0000259" key="2">
    <source>
        <dbReference type="Pfam" id="PF08241"/>
    </source>
</evidence>
<dbReference type="SUPFAM" id="SSF53335">
    <property type="entry name" value="S-adenosyl-L-methionine-dependent methyltransferases"/>
    <property type="match status" value="1"/>
</dbReference>
<keyword evidence="3" id="KW-0808">Transferase</keyword>
<feature type="domain" description="Methyltransferase type 11" evidence="2">
    <location>
        <begin position="64"/>
        <end position="154"/>
    </location>
</feature>
<accession>A0A537IWW6</accession>
<dbReference type="Gene3D" id="3.40.50.150">
    <property type="entry name" value="Vaccinia Virus protein VP39"/>
    <property type="match status" value="1"/>
</dbReference>
<gene>
    <name evidence="4" type="ORF">E6H01_14460</name>
    <name evidence="3" type="ORF">E6H05_06915</name>
</gene>
<evidence type="ECO:0000313" key="4">
    <source>
        <dbReference type="EMBL" id="TMI95509.1"/>
    </source>
</evidence>
<dbReference type="InterPro" id="IPR029063">
    <property type="entry name" value="SAM-dependent_MTases_sf"/>
</dbReference>
<dbReference type="Pfam" id="PF08241">
    <property type="entry name" value="Methyltransf_11"/>
    <property type="match status" value="1"/>
</dbReference>
<keyword evidence="3" id="KW-0489">Methyltransferase</keyword>
<dbReference type="GO" id="GO:0008757">
    <property type="term" value="F:S-adenosylmethionine-dependent methyltransferase activity"/>
    <property type="evidence" value="ECO:0007669"/>
    <property type="project" value="InterPro"/>
</dbReference>
<dbReference type="AlphaFoldDB" id="A0A537IWW6"/>
<sequence>MAERPNAGPSMTAAKPPLPSLDDQRRFWDECWDRRRFPNDFQRRRGDAVLAMLKSLRLANPEILDFGCGTGWFTEQLSHLGRATGIELSETAIAHARATYSGVRFIAGNVLEMSLPAEQFDVVVSQEVVAHVEDPPRYLDIIAQILKPRGYLVITTANRLVMERWHPGGPDPDAHIKLYPNRHELKRMLRRSFRVLCTTSIMPVGERGFLRLVNSHKVNRALGWVIPPRYLERAKEWAGLGYTLIALAQKLA</sequence>
<evidence type="ECO:0000256" key="1">
    <source>
        <dbReference type="SAM" id="MobiDB-lite"/>
    </source>
</evidence>
<evidence type="ECO:0000313" key="6">
    <source>
        <dbReference type="Proteomes" id="UP000319353"/>
    </source>
</evidence>
<protein>
    <submittedName>
        <fullName evidence="3">Class I SAM-dependent methyltransferase</fullName>
    </submittedName>
</protein>
<dbReference type="InterPro" id="IPR013216">
    <property type="entry name" value="Methyltransf_11"/>
</dbReference>
<proteinExistence type="predicted"/>
<dbReference type="PANTHER" id="PTHR43861">
    <property type="entry name" value="TRANS-ACONITATE 2-METHYLTRANSFERASE-RELATED"/>
    <property type="match status" value="1"/>
</dbReference>
<dbReference type="Proteomes" id="UP000319353">
    <property type="component" value="Unassembled WGS sequence"/>
</dbReference>
<evidence type="ECO:0000313" key="5">
    <source>
        <dbReference type="Proteomes" id="UP000318834"/>
    </source>
</evidence>
<reference evidence="5 6" key="1">
    <citation type="journal article" date="2019" name="Nat. Microbiol.">
        <title>Mediterranean grassland soil C-N compound turnover is dependent on rainfall and depth, and is mediated by genomically divergent microorganisms.</title>
        <authorList>
            <person name="Diamond S."/>
            <person name="Andeer P.F."/>
            <person name="Li Z."/>
            <person name="Crits-Christoph A."/>
            <person name="Burstein D."/>
            <person name="Anantharaman K."/>
            <person name="Lane K.R."/>
            <person name="Thomas B.C."/>
            <person name="Pan C."/>
            <person name="Northen T.R."/>
            <person name="Banfield J.F."/>
        </authorList>
    </citation>
    <scope>NUCLEOTIDE SEQUENCE [LARGE SCALE GENOMIC DNA]</scope>
    <source>
        <strain evidence="4">NP_4</strain>
        <strain evidence="3">NP_8</strain>
    </source>
</reference>
<name>A0A537IWW6_9BACT</name>
<evidence type="ECO:0000313" key="3">
    <source>
        <dbReference type="EMBL" id="TMI75206.1"/>
    </source>
</evidence>
<comment type="caution">
    <text evidence="3">The sequence shown here is derived from an EMBL/GenBank/DDBJ whole genome shotgun (WGS) entry which is preliminary data.</text>
</comment>
<feature type="region of interest" description="Disordered" evidence="1">
    <location>
        <begin position="1"/>
        <end position="21"/>
    </location>
</feature>
<dbReference type="PANTHER" id="PTHR43861:SF6">
    <property type="entry name" value="METHYLTRANSFERASE TYPE 11"/>
    <property type="match status" value="1"/>
</dbReference>
<dbReference type="GO" id="GO:0032259">
    <property type="term" value="P:methylation"/>
    <property type="evidence" value="ECO:0007669"/>
    <property type="project" value="UniProtKB-KW"/>
</dbReference>
<dbReference type="EMBL" id="VBAL01000291">
    <property type="protein sequence ID" value="TMI95509.1"/>
    <property type="molecule type" value="Genomic_DNA"/>
</dbReference>
<dbReference type="Proteomes" id="UP000318834">
    <property type="component" value="Unassembled WGS sequence"/>
</dbReference>
<dbReference type="EMBL" id="VBAP01000046">
    <property type="protein sequence ID" value="TMI75206.1"/>
    <property type="molecule type" value="Genomic_DNA"/>
</dbReference>